<evidence type="ECO:0000313" key="2">
    <source>
        <dbReference type="EMBL" id="MFC5570395.1"/>
    </source>
</evidence>
<proteinExistence type="predicted"/>
<evidence type="ECO:0000256" key="1">
    <source>
        <dbReference type="SAM" id="Phobius"/>
    </source>
</evidence>
<gene>
    <name evidence="2" type="ORF">ACFPN1_10030</name>
</gene>
<name>A0ABW0SP45_9GAMM</name>
<protein>
    <submittedName>
        <fullName evidence="2">DUF4129 domain-containing protein</fullName>
    </submittedName>
</protein>
<dbReference type="RefSeq" id="WP_386754764.1">
    <property type="nucleotide sequence ID" value="NZ_JBHSNM010000002.1"/>
</dbReference>
<keyword evidence="1" id="KW-1133">Transmembrane helix</keyword>
<comment type="caution">
    <text evidence="2">The sequence shown here is derived from an EMBL/GenBank/DDBJ whole genome shotgun (WGS) entry which is preliminary data.</text>
</comment>
<keyword evidence="1" id="KW-0472">Membrane</keyword>
<accession>A0ABW0SP45</accession>
<keyword evidence="1" id="KW-0812">Transmembrane</keyword>
<sequence length="522" mass="57998">MRIDDLTVALRPRTAWEAVELGTALVRRHAAAVWKPWLLLSLPVLLLVNAACWAIGAVWLAGLVMWWLKPLFDRLPLYVLSRAVFGQVPGSGETLRAQWRFGRRWLPAYLTWRRLSPVRALYLPIDLLEGGSGAEAGARRRALGSPAYGVATLVLVVFAHFEAALVLGAVFTVVLFAPGDLVQETAARLWNVFESQQDGVQFAENLLLWMATTVLEPFYVGAGFGLYLNRRTEIEAWDIEMALRRLRKRLSHVAAPLCLLCALWFGALLPAHAQADEPVATTASAPPAAAPLRREASTLHEVFGAQTVDDEGWRQSVKRAYEDPRVSPRRTVMQWVPKNPQQQPTERPPLAFGRLGEWLASIGEYGLWIVAGAVVLALLLTAPRWLRWIRDPARRREREPEVVKHDALPEEAPLPDDIPAAVRRLWQAGRERDALALLYRASVEAMTRRAQVVLVPGATEAHTLRASRQLPSAEERDVFARVVRVWQVAAYAHGLPEAAEFEDLLAQSAQRLLTALPAGGAA</sequence>
<keyword evidence="3" id="KW-1185">Reference proteome</keyword>
<reference evidence="3" key="1">
    <citation type="journal article" date="2019" name="Int. J. Syst. Evol. Microbiol.">
        <title>The Global Catalogue of Microorganisms (GCM) 10K type strain sequencing project: providing services to taxonomists for standard genome sequencing and annotation.</title>
        <authorList>
            <consortium name="The Broad Institute Genomics Platform"/>
            <consortium name="The Broad Institute Genome Sequencing Center for Infectious Disease"/>
            <person name="Wu L."/>
            <person name="Ma J."/>
        </authorList>
    </citation>
    <scope>NUCLEOTIDE SEQUENCE [LARGE SCALE GENOMIC DNA]</scope>
    <source>
        <strain evidence="3">KACC 11407</strain>
    </source>
</reference>
<feature type="transmembrane region" description="Helical" evidence="1">
    <location>
        <begin position="44"/>
        <end position="68"/>
    </location>
</feature>
<feature type="transmembrane region" description="Helical" evidence="1">
    <location>
        <begin position="206"/>
        <end position="229"/>
    </location>
</feature>
<feature type="transmembrane region" description="Helical" evidence="1">
    <location>
        <begin position="365"/>
        <end position="386"/>
    </location>
</feature>
<dbReference type="Proteomes" id="UP001596036">
    <property type="component" value="Unassembled WGS sequence"/>
</dbReference>
<feature type="transmembrane region" description="Helical" evidence="1">
    <location>
        <begin position="250"/>
        <end position="269"/>
    </location>
</feature>
<evidence type="ECO:0000313" key="3">
    <source>
        <dbReference type="Proteomes" id="UP001596036"/>
    </source>
</evidence>
<dbReference type="EMBL" id="JBHSNM010000002">
    <property type="protein sequence ID" value="MFC5570395.1"/>
    <property type="molecule type" value="Genomic_DNA"/>
</dbReference>
<feature type="transmembrane region" description="Helical" evidence="1">
    <location>
        <begin position="148"/>
        <end position="177"/>
    </location>
</feature>
<organism evidence="2 3">
    <name type="scientific">Lysobacter yangpyeongensis</name>
    <dbReference type="NCBI Taxonomy" id="346182"/>
    <lineage>
        <taxon>Bacteria</taxon>
        <taxon>Pseudomonadati</taxon>
        <taxon>Pseudomonadota</taxon>
        <taxon>Gammaproteobacteria</taxon>
        <taxon>Lysobacterales</taxon>
        <taxon>Lysobacteraceae</taxon>
        <taxon>Lysobacter</taxon>
    </lineage>
</organism>